<reference evidence="3 4" key="1">
    <citation type="journal article" date="2019" name="BMC Genomics">
        <title>Chromosome level assembly and comparative genome analysis confirm lager-brewing yeasts originated from a single hybridization.</title>
        <authorList>
            <person name="Salazar A.N."/>
            <person name="Gorter de Vries A.R."/>
            <person name="van den Broek M."/>
            <person name="Brouwers N."/>
            <person name="de la Torre Cortes P."/>
            <person name="Kuijpers N.G.A."/>
            <person name="Daran J.G."/>
            <person name="Abeel T."/>
        </authorList>
    </citation>
    <scope>NUCLEOTIDE SEQUENCE [LARGE SCALE GENOMIC DNA]</scope>
    <source>
        <strain evidence="3 4">CBS 1483</strain>
    </source>
</reference>
<accession>A0A6C1DTQ0</accession>
<protein>
    <submittedName>
        <fullName evidence="3">Dpb3-like subunit of isw2/ychrac complex</fullName>
    </submittedName>
</protein>
<evidence type="ECO:0000256" key="1">
    <source>
        <dbReference type="ARBA" id="ARBA00004123"/>
    </source>
</evidence>
<dbReference type="AlphaFoldDB" id="A0A6C1DTQ0"/>
<dbReference type="PANTHER" id="PTHR10252">
    <property type="entry name" value="HISTONE-LIKE TRANSCRIPTION FACTOR CCAAT-RELATED"/>
    <property type="match status" value="1"/>
</dbReference>
<organism evidence="3 4">
    <name type="scientific">Saccharomyces pastorianus</name>
    <name type="common">Lager yeast</name>
    <name type="synonym">Saccharomyces cerevisiae x Saccharomyces eubayanus</name>
    <dbReference type="NCBI Taxonomy" id="27292"/>
    <lineage>
        <taxon>Eukaryota</taxon>
        <taxon>Fungi</taxon>
        <taxon>Dikarya</taxon>
        <taxon>Ascomycota</taxon>
        <taxon>Saccharomycotina</taxon>
        <taxon>Saccharomycetes</taxon>
        <taxon>Saccharomycetales</taxon>
        <taxon>Saccharomycetaceae</taxon>
        <taxon>Saccharomyces</taxon>
    </lineage>
</organism>
<evidence type="ECO:0000313" key="4">
    <source>
        <dbReference type="Proteomes" id="UP000501346"/>
    </source>
</evidence>
<comment type="subcellular location">
    <subcellularLocation>
        <location evidence="1">Nucleus</location>
    </subcellularLocation>
</comment>
<dbReference type="GO" id="GO:0046982">
    <property type="term" value="F:protein heterodimerization activity"/>
    <property type="evidence" value="ECO:0007669"/>
    <property type="project" value="InterPro"/>
</dbReference>
<dbReference type="Proteomes" id="UP000501346">
    <property type="component" value="Chromosome ScX-SeX"/>
</dbReference>
<gene>
    <name evidence="3" type="primary">DLS1_1</name>
    <name evidence="3" type="ORF">GRS66_002722</name>
</gene>
<dbReference type="SUPFAM" id="SSF47113">
    <property type="entry name" value="Histone-fold"/>
    <property type="match status" value="1"/>
</dbReference>
<evidence type="ECO:0000313" key="3">
    <source>
        <dbReference type="EMBL" id="QID80402.1"/>
    </source>
</evidence>
<dbReference type="InterPro" id="IPR009072">
    <property type="entry name" value="Histone-fold"/>
</dbReference>
<proteinExistence type="predicted"/>
<dbReference type="GO" id="GO:0008623">
    <property type="term" value="C:CHRAC"/>
    <property type="evidence" value="ECO:0007669"/>
    <property type="project" value="TreeGrafter"/>
</dbReference>
<keyword evidence="4" id="KW-1185">Reference proteome</keyword>
<dbReference type="GO" id="GO:0006261">
    <property type="term" value="P:DNA-templated DNA replication"/>
    <property type="evidence" value="ECO:0007669"/>
    <property type="project" value="TreeGrafter"/>
</dbReference>
<name>A0A6C1DTQ0_SACPS</name>
<dbReference type="EMBL" id="CP048991">
    <property type="protein sequence ID" value="QID80402.1"/>
    <property type="molecule type" value="Genomic_DNA"/>
</dbReference>
<sequence length="167" mass="18793">MNNETSGKETASAPLCSPKLPVEKVQRIAKNDPEYMDTSDDAFVATAFATEFFVQVLTHESLHRQQQQQQQQVPPLPDELTLSYDDISAAIVHSSDGHLQFLNDVIPTTKNLRLLVEENRVRYTTSVMPPNEVYSAYVVNDTAPKPNIVEIDLDNDEDDDEDVTDQE</sequence>
<dbReference type="SMR" id="A0A6C1DTQ0"/>
<dbReference type="InterPro" id="IPR050568">
    <property type="entry name" value="Transcr_DNA_Rep_Reg"/>
</dbReference>
<dbReference type="PANTHER" id="PTHR10252:SF54">
    <property type="entry name" value="CHROMATIN ACCESSIBILITY COMPLEX PROTEIN 1"/>
    <property type="match status" value="1"/>
</dbReference>
<dbReference type="OrthoDB" id="636685at2759"/>
<keyword evidence="2" id="KW-0539">Nucleus</keyword>
<dbReference type="Gene3D" id="1.10.20.10">
    <property type="entry name" value="Histone, subunit A"/>
    <property type="match status" value="1"/>
</dbReference>
<evidence type="ECO:0000256" key="2">
    <source>
        <dbReference type="ARBA" id="ARBA00023242"/>
    </source>
</evidence>
<dbReference type="CDD" id="cd22929">
    <property type="entry name" value="HFD_POLE4-like"/>
    <property type="match status" value="1"/>
</dbReference>